<dbReference type="GO" id="GO:0007165">
    <property type="term" value="P:signal transduction"/>
    <property type="evidence" value="ECO:0007669"/>
    <property type="project" value="InterPro"/>
</dbReference>
<proteinExistence type="predicted"/>
<dbReference type="Proteomes" id="UP000799750">
    <property type="component" value="Unassembled WGS sequence"/>
</dbReference>
<keyword evidence="1" id="KW-0547">Nucleotide-binding</keyword>
<organism evidence="4 5">
    <name type="scientific">Lophium mytilinum</name>
    <dbReference type="NCBI Taxonomy" id="390894"/>
    <lineage>
        <taxon>Eukaryota</taxon>
        <taxon>Fungi</taxon>
        <taxon>Dikarya</taxon>
        <taxon>Ascomycota</taxon>
        <taxon>Pezizomycotina</taxon>
        <taxon>Dothideomycetes</taxon>
        <taxon>Pleosporomycetidae</taxon>
        <taxon>Mytilinidiales</taxon>
        <taxon>Mytilinidiaceae</taxon>
        <taxon>Lophium</taxon>
    </lineage>
</organism>
<feature type="region of interest" description="Disordered" evidence="3">
    <location>
        <begin position="222"/>
        <end position="250"/>
    </location>
</feature>
<dbReference type="OrthoDB" id="5976022at2759"/>
<dbReference type="PROSITE" id="PS51421">
    <property type="entry name" value="RAS"/>
    <property type="match status" value="1"/>
</dbReference>
<dbReference type="SMART" id="SM00174">
    <property type="entry name" value="RHO"/>
    <property type="match status" value="1"/>
</dbReference>
<dbReference type="InterPro" id="IPR020849">
    <property type="entry name" value="Small_GTPase_Ras-type"/>
</dbReference>
<dbReference type="GO" id="GO:0016020">
    <property type="term" value="C:membrane"/>
    <property type="evidence" value="ECO:0007669"/>
    <property type="project" value="InterPro"/>
</dbReference>
<sequence>MDNVSSTRRPTYKLEVLGENPEDCTGLINQFILNHFVTTYDPTVDDSFRKEAIIDGQPSLVEVINSAGQGEVTALRHQWIRDADGFLVVYSITSRKSYLAVTKYIGHIHRINRPHYEMEGAVSRRIMLVGNRCDSRAIEREVSTAEAGLLAKRHGIGFVEASAKESINVERAFYDVVRELRKQRAASRLLKTGIASPPKKPKKSSQRSGLVKNIAERFSALRHGERAKTRVKATEDNSSTFGNVSFSRRG</sequence>
<evidence type="ECO:0000313" key="4">
    <source>
        <dbReference type="EMBL" id="KAF2496273.1"/>
    </source>
</evidence>
<dbReference type="GO" id="GO:0003924">
    <property type="term" value="F:GTPase activity"/>
    <property type="evidence" value="ECO:0007669"/>
    <property type="project" value="InterPro"/>
</dbReference>
<feature type="compositionally biased region" description="Basic and acidic residues" evidence="3">
    <location>
        <begin position="222"/>
        <end position="235"/>
    </location>
</feature>
<protein>
    <submittedName>
        <fullName evidence="4">Ras-domain-containing protein</fullName>
    </submittedName>
</protein>
<keyword evidence="5" id="KW-1185">Reference proteome</keyword>
<dbReference type="NCBIfam" id="TIGR00231">
    <property type="entry name" value="small_GTP"/>
    <property type="match status" value="1"/>
</dbReference>
<keyword evidence="2" id="KW-0342">GTP-binding</keyword>
<dbReference type="PROSITE" id="PS51419">
    <property type="entry name" value="RAB"/>
    <property type="match status" value="1"/>
</dbReference>
<feature type="region of interest" description="Disordered" evidence="3">
    <location>
        <begin position="190"/>
        <end position="210"/>
    </location>
</feature>
<reference evidence="4" key="1">
    <citation type="journal article" date="2020" name="Stud. Mycol.">
        <title>101 Dothideomycetes genomes: a test case for predicting lifestyles and emergence of pathogens.</title>
        <authorList>
            <person name="Haridas S."/>
            <person name="Albert R."/>
            <person name="Binder M."/>
            <person name="Bloem J."/>
            <person name="Labutti K."/>
            <person name="Salamov A."/>
            <person name="Andreopoulos B."/>
            <person name="Baker S."/>
            <person name="Barry K."/>
            <person name="Bills G."/>
            <person name="Bluhm B."/>
            <person name="Cannon C."/>
            <person name="Castanera R."/>
            <person name="Culley D."/>
            <person name="Daum C."/>
            <person name="Ezra D."/>
            <person name="Gonzalez J."/>
            <person name="Henrissat B."/>
            <person name="Kuo A."/>
            <person name="Liang C."/>
            <person name="Lipzen A."/>
            <person name="Lutzoni F."/>
            <person name="Magnuson J."/>
            <person name="Mondo S."/>
            <person name="Nolan M."/>
            <person name="Ohm R."/>
            <person name="Pangilinan J."/>
            <person name="Park H.-J."/>
            <person name="Ramirez L."/>
            <person name="Alfaro M."/>
            <person name="Sun H."/>
            <person name="Tritt A."/>
            <person name="Yoshinaga Y."/>
            <person name="Zwiers L.-H."/>
            <person name="Turgeon B."/>
            <person name="Goodwin S."/>
            <person name="Spatafora J."/>
            <person name="Crous P."/>
            <person name="Grigoriev I."/>
        </authorList>
    </citation>
    <scope>NUCLEOTIDE SEQUENCE</scope>
    <source>
        <strain evidence="4">CBS 269.34</strain>
    </source>
</reference>
<feature type="compositionally biased region" description="Polar residues" evidence="3">
    <location>
        <begin position="236"/>
        <end position="250"/>
    </location>
</feature>
<evidence type="ECO:0000256" key="3">
    <source>
        <dbReference type="SAM" id="MobiDB-lite"/>
    </source>
</evidence>
<dbReference type="InterPro" id="IPR001806">
    <property type="entry name" value="Small_GTPase"/>
</dbReference>
<evidence type="ECO:0000256" key="1">
    <source>
        <dbReference type="ARBA" id="ARBA00022741"/>
    </source>
</evidence>
<evidence type="ECO:0000256" key="2">
    <source>
        <dbReference type="ARBA" id="ARBA00023134"/>
    </source>
</evidence>
<dbReference type="InterPro" id="IPR027417">
    <property type="entry name" value="P-loop_NTPase"/>
</dbReference>
<gene>
    <name evidence="4" type="ORF">BU16DRAFT_549820</name>
</gene>
<dbReference type="Pfam" id="PF00071">
    <property type="entry name" value="Ras"/>
    <property type="match status" value="1"/>
</dbReference>
<dbReference type="GO" id="GO:0005525">
    <property type="term" value="F:GTP binding"/>
    <property type="evidence" value="ECO:0007669"/>
    <property type="project" value="UniProtKB-KW"/>
</dbReference>
<dbReference type="InterPro" id="IPR005225">
    <property type="entry name" value="Small_GTP-bd"/>
</dbReference>
<dbReference type="Gene3D" id="3.40.50.300">
    <property type="entry name" value="P-loop containing nucleotide triphosphate hydrolases"/>
    <property type="match status" value="1"/>
</dbReference>
<evidence type="ECO:0000313" key="5">
    <source>
        <dbReference type="Proteomes" id="UP000799750"/>
    </source>
</evidence>
<name>A0A6A6QX84_9PEZI</name>
<dbReference type="PANTHER" id="PTHR24070">
    <property type="entry name" value="RAS, DI-RAS, AND RHEB FAMILY MEMBERS OF SMALL GTPASE SUPERFAMILY"/>
    <property type="match status" value="1"/>
</dbReference>
<accession>A0A6A6QX84</accession>
<dbReference type="EMBL" id="MU004188">
    <property type="protein sequence ID" value="KAF2496273.1"/>
    <property type="molecule type" value="Genomic_DNA"/>
</dbReference>
<dbReference type="AlphaFoldDB" id="A0A6A6QX84"/>
<dbReference type="SMART" id="SM00173">
    <property type="entry name" value="RAS"/>
    <property type="match status" value="1"/>
</dbReference>
<dbReference type="SUPFAM" id="SSF52540">
    <property type="entry name" value="P-loop containing nucleoside triphosphate hydrolases"/>
    <property type="match status" value="1"/>
</dbReference>
<dbReference type="PRINTS" id="PR00449">
    <property type="entry name" value="RASTRNSFRMNG"/>
</dbReference>
<dbReference type="SMART" id="SM00175">
    <property type="entry name" value="RAB"/>
    <property type="match status" value="1"/>
</dbReference>